<evidence type="ECO:0000256" key="4">
    <source>
        <dbReference type="ARBA" id="ARBA00008276"/>
    </source>
</evidence>
<evidence type="ECO:0000256" key="16">
    <source>
        <dbReference type="ARBA" id="ARBA00032510"/>
    </source>
</evidence>
<comment type="pathway">
    <text evidence="2">Cofactor biosynthesis; tetrahydrofolate biosynthesis; 7,8-dihydrofolate from 2-amino-4-hydroxy-6-hydroxymethyl-7,8-dihydropteridine diphosphate and 4-aminobenzoate: step 2/2.</text>
</comment>
<dbReference type="RefSeq" id="WP_136399309.1">
    <property type="nucleotide sequence ID" value="NZ_CP036295.1"/>
</dbReference>
<dbReference type="InterPro" id="IPR004101">
    <property type="entry name" value="Mur_ligase_C"/>
</dbReference>
<dbReference type="Gene3D" id="3.40.1190.10">
    <property type="entry name" value="Mur-like, catalytic domain"/>
    <property type="match status" value="1"/>
</dbReference>
<dbReference type="GO" id="GO:0008841">
    <property type="term" value="F:dihydrofolate synthase activity"/>
    <property type="evidence" value="ECO:0007669"/>
    <property type="project" value="UniProtKB-EC"/>
</dbReference>
<evidence type="ECO:0000256" key="21">
    <source>
        <dbReference type="PIRNR" id="PIRNR001563"/>
    </source>
</evidence>
<dbReference type="NCBIfam" id="TIGR01499">
    <property type="entry name" value="folC"/>
    <property type="match status" value="1"/>
</dbReference>
<dbReference type="GO" id="GO:0004326">
    <property type="term" value="F:tetrahydrofolylpolyglutamate synthase activity"/>
    <property type="evidence" value="ECO:0007669"/>
    <property type="project" value="UniProtKB-EC"/>
</dbReference>
<comment type="catalytic activity">
    <reaction evidence="18">
        <text>10-formyltetrahydrofolyl-(gamma-L-Glu)(n) + L-glutamate + ATP = 10-formyltetrahydrofolyl-(gamma-L-Glu)(n+1) + ADP + phosphate + H(+)</text>
        <dbReference type="Rhea" id="RHEA:51904"/>
        <dbReference type="Rhea" id="RHEA-COMP:13088"/>
        <dbReference type="Rhea" id="RHEA-COMP:14300"/>
        <dbReference type="ChEBI" id="CHEBI:15378"/>
        <dbReference type="ChEBI" id="CHEBI:29985"/>
        <dbReference type="ChEBI" id="CHEBI:30616"/>
        <dbReference type="ChEBI" id="CHEBI:43474"/>
        <dbReference type="ChEBI" id="CHEBI:134413"/>
        <dbReference type="ChEBI" id="CHEBI:456216"/>
        <dbReference type="EC" id="6.3.2.17"/>
    </reaction>
</comment>
<dbReference type="Proteomes" id="UP000297065">
    <property type="component" value="Chromosome"/>
</dbReference>
<evidence type="ECO:0000256" key="6">
    <source>
        <dbReference type="ARBA" id="ARBA00013025"/>
    </source>
</evidence>
<dbReference type="InterPro" id="IPR036615">
    <property type="entry name" value="Mur_ligase_C_dom_sf"/>
</dbReference>
<comment type="function">
    <text evidence="1">Functions in two distinct reactions of the de novo folate biosynthetic pathway. Catalyzes the addition of a glutamate residue to dihydropteroate (7,8-dihydropteroate or H2Pte) to form dihydrofolate (7,8-dihydrofolate monoglutamate or H2Pte-Glu). Also catalyzes successive additions of L-glutamate to tetrahydrofolate or 10-formyltetrahydrofolate or 5,10-methylenetetrahydrofolate, leading to folylpolyglutamate derivatives.</text>
</comment>
<comment type="catalytic activity">
    <reaction evidence="20">
        <text>7,8-dihydropteroate + L-glutamate + ATP = 7,8-dihydrofolate + ADP + phosphate + H(+)</text>
        <dbReference type="Rhea" id="RHEA:23584"/>
        <dbReference type="ChEBI" id="CHEBI:15378"/>
        <dbReference type="ChEBI" id="CHEBI:17839"/>
        <dbReference type="ChEBI" id="CHEBI:29985"/>
        <dbReference type="ChEBI" id="CHEBI:30616"/>
        <dbReference type="ChEBI" id="CHEBI:43474"/>
        <dbReference type="ChEBI" id="CHEBI:57451"/>
        <dbReference type="ChEBI" id="CHEBI:456216"/>
        <dbReference type="EC" id="6.3.2.12"/>
    </reaction>
</comment>
<dbReference type="GO" id="GO:0005737">
    <property type="term" value="C:cytoplasm"/>
    <property type="evidence" value="ECO:0007669"/>
    <property type="project" value="TreeGrafter"/>
</dbReference>
<evidence type="ECO:0000256" key="7">
    <source>
        <dbReference type="ARBA" id="ARBA00019357"/>
    </source>
</evidence>
<evidence type="ECO:0000256" key="11">
    <source>
        <dbReference type="ARBA" id="ARBA00022840"/>
    </source>
</evidence>
<dbReference type="Gene3D" id="3.90.190.20">
    <property type="entry name" value="Mur ligase, C-terminal domain"/>
    <property type="match status" value="1"/>
</dbReference>
<organism evidence="23 24">
    <name type="scientific">Desulfovibrio desulfuricans</name>
    <dbReference type="NCBI Taxonomy" id="876"/>
    <lineage>
        <taxon>Bacteria</taxon>
        <taxon>Pseudomonadati</taxon>
        <taxon>Thermodesulfobacteriota</taxon>
        <taxon>Desulfovibrionia</taxon>
        <taxon>Desulfovibrionales</taxon>
        <taxon>Desulfovibrionaceae</taxon>
        <taxon>Desulfovibrio</taxon>
    </lineage>
</organism>
<evidence type="ECO:0000256" key="3">
    <source>
        <dbReference type="ARBA" id="ARBA00005150"/>
    </source>
</evidence>
<evidence type="ECO:0000313" key="24">
    <source>
        <dbReference type="Proteomes" id="UP000297065"/>
    </source>
</evidence>
<evidence type="ECO:0000256" key="15">
    <source>
        <dbReference type="ARBA" id="ARBA00030592"/>
    </source>
</evidence>
<evidence type="ECO:0000256" key="19">
    <source>
        <dbReference type="ARBA" id="ARBA00049035"/>
    </source>
</evidence>
<comment type="catalytic activity">
    <reaction evidence="17">
        <text>(6S)-5,6,7,8-tetrahydrofolyl-(gamma-L-Glu)(n) + L-glutamate + ATP = (6S)-5,6,7,8-tetrahydrofolyl-(gamma-L-Glu)(n+1) + ADP + phosphate + H(+)</text>
        <dbReference type="Rhea" id="RHEA:10580"/>
        <dbReference type="Rhea" id="RHEA-COMP:14738"/>
        <dbReference type="Rhea" id="RHEA-COMP:14740"/>
        <dbReference type="ChEBI" id="CHEBI:15378"/>
        <dbReference type="ChEBI" id="CHEBI:29985"/>
        <dbReference type="ChEBI" id="CHEBI:30616"/>
        <dbReference type="ChEBI" id="CHEBI:43474"/>
        <dbReference type="ChEBI" id="CHEBI:141005"/>
        <dbReference type="ChEBI" id="CHEBI:456216"/>
        <dbReference type="EC" id="6.3.2.17"/>
    </reaction>
</comment>
<dbReference type="OrthoDB" id="9809356at2"/>
<evidence type="ECO:0000256" key="5">
    <source>
        <dbReference type="ARBA" id="ARBA00013023"/>
    </source>
</evidence>
<evidence type="ECO:0000256" key="9">
    <source>
        <dbReference type="ARBA" id="ARBA00022723"/>
    </source>
</evidence>
<evidence type="ECO:0000256" key="17">
    <source>
        <dbReference type="ARBA" id="ARBA00047493"/>
    </source>
</evidence>
<proteinExistence type="inferred from homology"/>
<evidence type="ECO:0000256" key="14">
    <source>
        <dbReference type="ARBA" id="ARBA00030048"/>
    </source>
</evidence>
<dbReference type="PIRSF" id="PIRSF001563">
    <property type="entry name" value="Folylpolyglu_synth"/>
    <property type="match status" value="1"/>
</dbReference>
<keyword evidence="11 21" id="KW-0067">ATP-binding</keyword>
<dbReference type="PANTHER" id="PTHR11136:SF0">
    <property type="entry name" value="DIHYDROFOLATE SYNTHETASE-RELATED"/>
    <property type="match status" value="1"/>
</dbReference>
<keyword evidence="10 21" id="KW-0547">Nucleotide-binding</keyword>
<dbReference type="EC" id="6.3.2.17" evidence="6"/>
<evidence type="ECO:0000256" key="1">
    <source>
        <dbReference type="ARBA" id="ARBA00002714"/>
    </source>
</evidence>
<evidence type="ECO:0000259" key="22">
    <source>
        <dbReference type="Pfam" id="PF02875"/>
    </source>
</evidence>
<evidence type="ECO:0000313" key="23">
    <source>
        <dbReference type="EMBL" id="QCC85121.1"/>
    </source>
</evidence>
<evidence type="ECO:0000256" key="18">
    <source>
        <dbReference type="ARBA" id="ARBA00047808"/>
    </source>
</evidence>
<keyword evidence="8 21" id="KW-0436">Ligase</keyword>
<dbReference type="PANTHER" id="PTHR11136">
    <property type="entry name" value="FOLYLPOLYGLUTAMATE SYNTHASE-RELATED"/>
    <property type="match status" value="1"/>
</dbReference>
<evidence type="ECO:0000256" key="10">
    <source>
        <dbReference type="ARBA" id="ARBA00022741"/>
    </source>
</evidence>
<comment type="catalytic activity">
    <reaction evidence="19">
        <text>(6R)-5,10-methylenetetrahydrofolyl-(gamma-L-Glu)(n) + L-glutamate + ATP = (6R)-5,10-methylenetetrahydrofolyl-(gamma-L-Glu)(n+1) + ADP + phosphate + H(+)</text>
        <dbReference type="Rhea" id="RHEA:51912"/>
        <dbReference type="Rhea" id="RHEA-COMP:13257"/>
        <dbReference type="Rhea" id="RHEA-COMP:13258"/>
        <dbReference type="ChEBI" id="CHEBI:15378"/>
        <dbReference type="ChEBI" id="CHEBI:29985"/>
        <dbReference type="ChEBI" id="CHEBI:30616"/>
        <dbReference type="ChEBI" id="CHEBI:43474"/>
        <dbReference type="ChEBI" id="CHEBI:136572"/>
        <dbReference type="ChEBI" id="CHEBI:456216"/>
        <dbReference type="EC" id="6.3.2.17"/>
    </reaction>
</comment>
<evidence type="ECO:0000256" key="13">
    <source>
        <dbReference type="ARBA" id="ARBA00022909"/>
    </source>
</evidence>
<feature type="domain" description="Mur ligase C-terminal" evidence="22">
    <location>
        <begin position="279"/>
        <end position="395"/>
    </location>
</feature>
<dbReference type="EMBL" id="CP036295">
    <property type="protein sequence ID" value="QCC85121.1"/>
    <property type="molecule type" value="Genomic_DNA"/>
</dbReference>
<accession>A0A4P7UKK0</accession>
<comment type="pathway">
    <text evidence="3">Cofactor biosynthesis; tetrahydrofolylpolyglutamate biosynthesis.</text>
</comment>
<comment type="similarity">
    <text evidence="4 21">Belongs to the folylpolyglutamate synthase family.</text>
</comment>
<evidence type="ECO:0000256" key="2">
    <source>
        <dbReference type="ARBA" id="ARBA00004799"/>
    </source>
</evidence>
<keyword evidence="9" id="KW-0479">Metal-binding</keyword>
<dbReference type="EC" id="6.3.2.12" evidence="5"/>
<dbReference type="GO" id="GO:0046656">
    <property type="term" value="P:folic acid biosynthetic process"/>
    <property type="evidence" value="ECO:0007669"/>
    <property type="project" value="UniProtKB-KW"/>
</dbReference>
<dbReference type="AlphaFoldDB" id="A0A4P7UKK0"/>
<dbReference type="SUPFAM" id="SSF53244">
    <property type="entry name" value="MurD-like peptide ligases, peptide-binding domain"/>
    <property type="match status" value="1"/>
</dbReference>
<dbReference type="GO" id="GO:0046872">
    <property type="term" value="F:metal ion binding"/>
    <property type="evidence" value="ECO:0007669"/>
    <property type="project" value="UniProtKB-KW"/>
</dbReference>
<dbReference type="Pfam" id="PF02875">
    <property type="entry name" value="Mur_ligase_C"/>
    <property type="match status" value="1"/>
</dbReference>
<keyword evidence="12" id="KW-0460">Magnesium</keyword>
<sequence length="433" mass="45480">MNNMFTTPADIQRHLDSLGLFHMDMGLGRMRRALAALSLTRPPFVVAQVLGTNGKGSTSAFLASLAMAHGCRVGLYTSPHFVSPTERIRIGGPEHGVCAPWPAESWVESANQVMAVAPDLTYFEFLTVLALLVFAREGVELAVLEAGLGGRHDATTAVAADLLCYAPIALDHRDIIGPTLADIAADKAAAIRGPAPVCSVAQFPDAANALDVAARAHKAPLIKASPIAAGSRLGLNGPHQRTNAGLALAAWQQLAPLLHKNAHDAQAQTHGLAQAFMPGRLQRLPGVDGLLPPLLLDGAHNPHGMAALIKALRADGLKPAGAVFSCLADKDWLPAAQMLKHYLGEAPMFVITLDNHRAAAAEDIVEACNSLPPATAQALPQGPQALAQALTLAQAVPEASEARPILMTGSLYLLSEFFTLHPQGLLQPQARQA</sequence>
<gene>
    <name evidence="23" type="ORF">DDIC_04340</name>
</gene>
<protein>
    <recommendedName>
        <fullName evidence="7">Dihydrofolate synthase/folylpolyglutamate synthase</fullName>
        <ecNumber evidence="5">6.3.2.12</ecNumber>
        <ecNumber evidence="6">6.3.2.17</ecNumber>
    </recommendedName>
    <alternativeName>
        <fullName evidence="16">Folylpoly-gamma-glutamate synthetase-dihydrofolate synthetase</fullName>
    </alternativeName>
    <alternativeName>
        <fullName evidence="14">Folylpolyglutamate synthetase</fullName>
    </alternativeName>
    <alternativeName>
        <fullName evidence="15">Tetrahydrofolylpolyglutamate synthase</fullName>
    </alternativeName>
</protein>
<reference evidence="23 24" key="1">
    <citation type="submission" date="2019-02" db="EMBL/GenBank/DDBJ databases">
        <title>Complete Genome Sequence of Desulfovibrio desulfuricans IC1, a Sulfonate Utilizing Anaerobe.</title>
        <authorList>
            <person name="Day L.A."/>
            <person name="De Leon K.B."/>
            <person name="Wall J.D."/>
        </authorList>
    </citation>
    <scope>NUCLEOTIDE SEQUENCE [LARGE SCALE GENOMIC DNA]</scope>
    <source>
        <strain evidence="23 24">IC1</strain>
    </source>
</reference>
<evidence type="ECO:0000256" key="12">
    <source>
        <dbReference type="ARBA" id="ARBA00022842"/>
    </source>
</evidence>
<dbReference type="InterPro" id="IPR001645">
    <property type="entry name" value="Folylpolyglutamate_synth"/>
</dbReference>
<name>A0A4P7UKK0_DESDE</name>
<evidence type="ECO:0000256" key="8">
    <source>
        <dbReference type="ARBA" id="ARBA00022598"/>
    </source>
</evidence>
<evidence type="ECO:0000256" key="20">
    <source>
        <dbReference type="ARBA" id="ARBA00049161"/>
    </source>
</evidence>
<dbReference type="SUPFAM" id="SSF53623">
    <property type="entry name" value="MurD-like peptide ligases, catalytic domain"/>
    <property type="match status" value="1"/>
</dbReference>
<dbReference type="InterPro" id="IPR036565">
    <property type="entry name" value="Mur-like_cat_sf"/>
</dbReference>
<keyword evidence="13" id="KW-0289">Folate biosynthesis</keyword>
<dbReference type="GO" id="GO:0005524">
    <property type="term" value="F:ATP binding"/>
    <property type="evidence" value="ECO:0007669"/>
    <property type="project" value="UniProtKB-KW"/>
</dbReference>